<reference evidence="1 2" key="1">
    <citation type="journal article" date="2019" name="Environ. Microbiol.">
        <title>At the nexus of three kingdoms: the genome of the mycorrhizal fungus Gigaspora margarita provides insights into plant, endobacterial and fungal interactions.</title>
        <authorList>
            <person name="Venice F."/>
            <person name="Ghignone S."/>
            <person name="Salvioli di Fossalunga A."/>
            <person name="Amselem J."/>
            <person name="Novero M."/>
            <person name="Xianan X."/>
            <person name="Sedzielewska Toro K."/>
            <person name="Morin E."/>
            <person name="Lipzen A."/>
            <person name="Grigoriev I.V."/>
            <person name="Henrissat B."/>
            <person name="Martin F.M."/>
            <person name="Bonfante P."/>
        </authorList>
    </citation>
    <scope>NUCLEOTIDE SEQUENCE [LARGE SCALE GENOMIC DNA]</scope>
    <source>
        <strain evidence="1 2">BEG34</strain>
    </source>
</reference>
<organism evidence="1 2">
    <name type="scientific">Gigaspora margarita</name>
    <dbReference type="NCBI Taxonomy" id="4874"/>
    <lineage>
        <taxon>Eukaryota</taxon>
        <taxon>Fungi</taxon>
        <taxon>Fungi incertae sedis</taxon>
        <taxon>Mucoromycota</taxon>
        <taxon>Glomeromycotina</taxon>
        <taxon>Glomeromycetes</taxon>
        <taxon>Diversisporales</taxon>
        <taxon>Gigasporaceae</taxon>
        <taxon>Gigaspora</taxon>
    </lineage>
</organism>
<proteinExistence type="predicted"/>
<dbReference type="OrthoDB" id="2430144at2759"/>
<gene>
    <name evidence="1" type="ORF">F8M41_022100</name>
</gene>
<evidence type="ECO:0000313" key="1">
    <source>
        <dbReference type="EMBL" id="KAF0489271.1"/>
    </source>
</evidence>
<dbReference type="EMBL" id="WTPW01000673">
    <property type="protein sequence ID" value="KAF0489271.1"/>
    <property type="molecule type" value="Genomic_DNA"/>
</dbReference>
<name>A0A8H4AFM2_GIGMA</name>
<protein>
    <submittedName>
        <fullName evidence="1">Uncharacterized protein</fullName>
    </submittedName>
</protein>
<evidence type="ECO:0000313" key="2">
    <source>
        <dbReference type="Proteomes" id="UP000439903"/>
    </source>
</evidence>
<accession>A0A8H4AFM2</accession>
<dbReference type="Proteomes" id="UP000439903">
    <property type="component" value="Unassembled WGS sequence"/>
</dbReference>
<comment type="caution">
    <text evidence="1">The sequence shown here is derived from an EMBL/GenBank/DDBJ whole genome shotgun (WGS) entry which is preliminary data.</text>
</comment>
<keyword evidence="2" id="KW-1185">Reference proteome</keyword>
<sequence>MDTVFYRTRYSDNLYNTTTNNLETSYPALGLVNTRLDVISCHLVKETDLLSVKQLLGFLGYCWLTLYIQGKNAVTERFTRHTASFRFFSHIKIKDEFTVEKWSELLRKRPNAVKKTYHQEIEPLITHLFEANLSLSKARSKCLDAFESFRNPVQNNCLERQWMGIMLFL</sequence>
<dbReference type="AlphaFoldDB" id="A0A8H4AFM2"/>